<dbReference type="EMBL" id="JBHLUH010000041">
    <property type="protein sequence ID" value="MFC0530151.1"/>
    <property type="molecule type" value="Genomic_DNA"/>
</dbReference>
<reference evidence="2 3" key="1">
    <citation type="submission" date="2024-09" db="EMBL/GenBank/DDBJ databases">
        <authorList>
            <person name="Sun Q."/>
            <person name="Mori K."/>
        </authorList>
    </citation>
    <scope>NUCLEOTIDE SEQUENCE [LARGE SCALE GENOMIC DNA]</scope>
    <source>
        <strain evidence="2 3">TBRC 3947</strain>
    </source>
</reference>
<dbReference type="InterPro" id="IPR000387">
    <property type="entry name" value="Tyr_Pase_dom"/>
</dbReference>
<protein>
    <submittedName>
        <fullName evidence="2">Tyrosine protein phosphatase</fullName>
    </submittedName>
</protein>
<accession>A0ABV6M622</accession>
<dbReference type="Pfam" id="PF22785">
    <property type="entry name" value="Tc-R-P"/>
    <property type="match status" value="1"/>
</dbReference>
<sequence>MRPTLHVIEWHGPGRLATMSHPRGGDWLEDQMSALVEADVDVLVSALTSEECDRLALTQEREAAEAAGITFLPFPIPDRGVPEPGPAATELAIRLAAHVRVGRFVVTHCFAGIGRATLLAGATLVTLGAQPADALRLISSARGLHVPDNEAQREWLFDFAAAHACYRDRAWPGRLATLSGRHQ</sequence>
<dbReference type="InterPro" id="IPR029021">
    <property type="entry name" value="Prot-tyrosine_phosphatase-like"/>
</dbReference>
<feature type="domain" description="Tyrosine specific protein phosphatases" evidence="1">
    <location>
        <begin position="102"/>
        <end position="153"/>
    </location>
</feature>
<organism evidence="2 3">
    <name type="scientific">Phytohabitans kaempferiae</name>
    <dbReference type="NCBI Taxonomy" id="1620943"/>
    <lineage>
        <taxon>Bacteria</taxon>
        <taxon>Bacillati</taxon>
        <taxon>Actinomycetota</taxon>
        <taxon>Actinomycetes</taxon>
        <taxon>Micromonosporales</taxon>
        <taxon>Micromonosporaceae</taxon>
    </lineage>
</organism>
<evidence type="ECO:0000259" key="1">
    <source>
        <dbReference type="PROSITE" id="PS50056"/>
    </source>
</evidence>
<dbReference type="Proteomes" id="UP001589867">
    <property type="component" value="Unassembled WGS sequence"/>
</dbReference>
<dbReference type="Gene3D" id="3.90.190.10">
    <property type="entry name" value="Protein tyrosine phosphatase superfamily"/>
    <property type="match status" value="1"/>
</dbReference>
<evidence type="ECO:0000313" key="3">
    <source>
        <dbReference type="Proteomes" id="UP001589867"/>
    </source>
</evidence>
<dbReference type="RefSeq" id="WP_377253255.1">
    <property type="nucleotide sequence ID" value="NZ_JBHLUH010000041.1"/>
</dbReference>
<dbReference type="SUPFAM" id="SSF52799">
    <property type="entry name" value="(Phosphotyrosine protein) phosphatases II"/>
    <property type="match status" value="1"/>
</dbReference>
<proteinExistence type="predicted"/>
<keyword evidence="3" id="KW-1185">Reference proteome</keyword>
<evidence type="ECO:0000313" key="2">
    <source>
        <dbReference type="EMBL" id="MFC0530151.1"/>
    </source>
</evidence>
<dbReference type="PROSITE" id="PS50056">
    <property type="entry name" value="TYR_PHOSPHATASE_2"/>
    <property type="match status" value="1"/>
</dbReference>
<gene>
    <name evidence="2" type="ORF">ACFFIA_21035</name>
</gene>
<comment type="caution">
    <text evidence="2">The sequence shown here is derived from an EMBL/GenBank/DDBJ whole genome shotgun (WGS) entry which is preliminary data.</text>
</comment>
<name>A0ABV6M622_9ACTN</name>